<accession>A0A1F5FHT6</accession>
<evidence type="ECO:0000256" key="3">
    <source>
        <dbReference type="ARBA" id="ARBA00022777"/>
    </source>
</evidence>
<evidence type="ECO:0000259" key="7">
    <source>
        <dbReference type="PROSITE" id="PS50011"/>
    </source>
</evidence>
<keyword evidence="4 5" id="KW-0067">ATP-binding</keyword>
<keyword evidence="1" id="KW-0808">Transferase</keyword>
<organism evidence="8 9">
    <name type="scientific">Candidatus Collierbacteria bacterium RIFOXYB1_FULL_49_13</name>
    <dbReference type="NCBI Taxonomy" id="1817728"/>
    <lineage>
        <taxon>Bacteria</taxon>
        <taxon>Candidatus Collieribacteriota</taxon>
    </lineage>
</organism>
<dbReference type="Gene3D" id="3.30.200.20">
    <property type="entry name" value="Phosphorylase Kinase, domain 1"/>
    <property type="match status" value="1"/>
</dbReference>
<sequence length="320" mass="36030">MATPPVLPDGSTIGQYRTISMVGQGGFGTVYKAQNQNMPDWIRAIKELHFSDASALKRFQQEAQLLMAINHKNIPRIYDYIVEKNRHYIIMDWIEGHTLSRVAYLRQLTENELVAVGLECTSALMYLHTRPQPIFHRDIKPENLMFVWGAAFHGWLMDLGIAKVAGTLQQKRSVVGTRNYSSPQQQRGEEPEAGDDIFGLGASWYEVMAPFNLPWDKRVIPFPYERLDGPAEVAATLDRYPQFSQTFRNIVLKCLAYNRSDRFSSAADLYSALESLSAPLDPLAFTPPPPIVPPPAGPSASFDTPVNKQQGWNPLRPPTK</sequence>
<feature type="domain" description="Protein kinase" evidence="7">
    <location>
        <begin position="16"/>
        <end position="276"/>
    </location>
</feature>
<dbReference type="PANTHER" id="PTHR43289">
    <property type="entry name" value="MITOGEN-ACTIVATED PROTEIN KINASE KINASE KINASE 20-RELATED"/>
    <property type="match status" value="1"/>
</dbReference>
<dbReference type="PROSITE" id="PS00107">
    <property type="entry name" value="PROTEIN_KINASE_ATP"/>
    <property type="match status" value="1"/>
</dbReference>
<dbReference type="Pfam" id="PF00069">
    <property type="entry name" value="Pkinase"/>
    <property type="match status" value="1"/>
</dbReference>
<dbReference type="AlphaFoldDB" id="A0A1F5FHT6"/>
<protein>
    <recommendedName>
        <fullName evidence="7">Protein kinase domain-containing protein</fullName>
    </recommendedName>
</protein>
<reference evidence="8 9" key="1">
    <citation type="journal article" date="2016" name="Nat. Commun.">
        <title>Thousands of microbial genomes shed light on interconnected biogeochemical processes in an aquifer system.</title>
        <authorList>
            <person name="Anantharaman K."/>
            <person name="Brown C.T."/>
            <person name="Hug L.A."/>
            <person name="Sharon I."/>
            <person name="Castelle C.J."/>
            <person name="Probst A.J."/>
            <person name="Thomas B.C."/>
            <person name="Singh A."/>
            <person name="Wilkins M.J."/>
            <person name="Karaoz U."/>
            <person name="Brodie E.L."/>
            <person name="Williams K.H."/>
            <person name="Hubbard S.S."/>
            <person name="Banfield J.F."/>
        </authorList>
    </citation>
    <scope>NUCLEOTIDE SEQUENCE [LARGE SCALE GENOMIC DNA]</scope>
</reference>
<dbReference type="PROSITE" id="PS50011">
    <property type="entry name" value="PROTEIN_KINASE_DOM"/>
    <property type="match status" value="1"/>
</dbReference>
<dbReference type="GO" id="GO:0004674">
    <property type="term" value="F:protein serine/threonine kinase activity"/>
    <property type="evidence" value="ECO:0007669"/>
    <property type="project" value="TreeGrafter"/>
</dbReference>
<proteinExistence type="predicted"/>
<dbReference type="CDD" id="cd14014">
    <property type="entry name" value="STKc_PknB_like"/>
    <property type="match status" value="1"/>
</dbReference>
<evidence type="ECO:0000256" key="5">
    <source>
        <dbReference type="PROSITE-ProRule" id="PRU10141"/>
    </source>
</evidence>
<dbReference type="InterPro" id="IPR000719">
    <property type="entry name" value="Prot_kinase_dom"/>
</dbReference>
<dbReference type="GO" id="GO:0005524">
    <property type="term" value="F:ATP binding"/>
    <property type="evidence" value="ECO:0007669"/>
    <property type="project" value="UniProtKB-UniRule"/>
</dbReference>
<evidence type="ECO:0000256" key="1">
    <source>
        <dbReference type="ARBA" id="ARBA00022679"/>
    </source>
</evidence>
<dbReference type="SMART" id="SM00220">
    <property type="entry name" value="S_TKc"/>
    <property type="match status" value="1"/>
</dbReference>
<dbReference type="SUPFAM" id="SSF56112">
    <property type="entry name" value="Protein kinase-like (PK-like)"/>
    <property type="match status" value="1"/>
</dbReference>
<evidence type="ECO:0000256" key="6">
    <source>
        <dbReference type="SAM" id="MobiDB-lite"/>
    </source>
</evidence>
<feature type="region of interest" description="Disordered" evidence="6">
    <location>
        <begin position="284"/>
        <end position="320"/>
    </location>
</feature>
<gene>
    <name evidence="8" type="ORF">A2368_00880</name>
</gene>
<dbReference type="Proteomes" id="UP000176682">
    <property type="component" value="Unassembled WGS sequence"/>
</dbReference>
<dbReference type="InterPro" id="IPR011009">
    <property type="entry name" value="Kinase-like_dom_sf"/>
</dbReference>
<dbReference type="PANTHER" id="PTHR43289:SF34">
    <property type="entry name" value="SERINE_THREONINE-PROTEIN KINASE YBDM-RELATED"/>
    <property type="match status" value="1"/>
</dbReference>
<keyword evidence="2 5" id="KW-0547">Nucleotide-binding</keyword>
<feature type="compositionally biased region" description="Pro residues" evidence="6">
    <location>
        <begin position="285"/>
        <end position="297"/>
    </location>
</feature>
<evidence type="ECO:0000313" key="8">
    <source>
        <dbReference type="EMBL" id="OGD79104.1"/>
    </source>
</evidence>
<name>A0A1F5FHT6_9BACT</name>
<evidence type="ECO:0000313" key="9">
    <source>
        <dbReference type="Proteomes" id="UP000176682"/>
    </source>
</evidence>
<keyword evidence="3" id="KW-0418">Kinase</keyword>
<evidence type="ECO:0000256" key="2">
    <source>
        <dbReference type="ARBA" id="ARBA00022741"/>
    </source>
</evidence>
<dbReference type="Gene3D" id="1.10.510.10">
    <property type="entry name" value="Transferase(Phosphotransferase) domain 1"/>
    <property type="match status" value="1"/>
</dbReference>
<feature type="compositionally biased region" description="Polar residues" evidence="6">
    <location>
        <begin position="301"/>
        <end position="312"/>
    </location>
</feature>
<dbReference type="InterPro" id="IPR008271">
    <property type="entry name" value="Ser/Thr_kinase_AS"/>
</dbReference>
<dbReference type="EMBL" id="MFAM01000026">
    <property type="protein sequence ID" value="OGD79104.1"/>
    <property type="molecule type" value="Genomic_DNA"/>
</dbReference>
<dbReference type="PROSITE" id="PS00108">
    <property type="entry name" value="PROTEIN_KINASE_ST"/>
    <property type="match status" value="1"/>
</dbReference>
<evidence type="ECO:0000256" key="4">
    <source>
        <dbReference type="ARBA" id="ARBA00022840"/>
    </source>
</evidence>
<dbReference type="InterPro" id="IPR017441">
    <property type="entry name" value="Protein_kinase_ATP_BS"/>
</dbReference>
<feature type="binding site" evidence="5">
    <location>
        <position position="46"/>
    </location>
    <ligand>
        <name>ATP</name>
        <dbReference type="ChEBI" id="CHEBI:30616"/>
    </ligand>
</feature>
<comment type="caution">
    <text evidence="8">The sequence shown here is derived from an EMBL/GenBank/DDBJ whole genome shotgun (WGS) entry which is preliminary data.</text>
</comment>